<dbReference type="CDD" id="cd18791">
    <property type="entry name" value="SF2_C_RHA"/>
    <property type="match status" value="1"/>
</dbReference>
<keyword evidence="3" id="KW-0347">Helicase</keyword>
<feature type="domain" description="Helicase C-terminal" evidence="7">
    <location>
        <begin position="210"/>
        <end position="376"/>
    </location>
</feature>
<evidence type="ECO:0000313" key="9">
    <source>
        <dbReference type="Proteomes" id="UP000000442"/>
    </source>
</evidence>
<protein>
    <submittedName>
        <fullName evidence="8">HrpB</fullName>
    </submittedName>
</protein>
<dbReference type="InterPro" id="IPR011545">
    <property type="entry name" value="DEAD/DEAH_box_helicase_dom"/>
</dbReference>
<feature type="domain" description="Helicase ATP-binding" evidence="6">
    <location>
        <begin position="16"/>
        <end position="180"/>
    </location>
</feature>
<dbReference type="eggNOG" id="COG1643">
    <property type="taxonomic scope" value="Bacteria"/>
</dbReference>
<dbReference type="STRING" id="177437.HRM2_26540"/>
<keyword evidence="2" id="KW-0378">Hydrolase</keyword>
<dbReference type="Proteomes" id="UP000000442">
    <property type="component" value="Chromosome"/>
</dbReference>
<evidence type="ECO:0000259" key="6">
    <source>
        <dbReference type="PROSITE" id="PS51192"/>
    </source>
</evidence>
<dbReference type="KEGG" id="dat:HRM2_26540"/>
<dbReference type="NCBIfam" id="TIGR01970">
    <property type="entry name" value="DEAH_box_HrpB"/>
    <property type="match status" value="1"/>
</dbReference>
<dbReference type="GO" id="GO:0003676">
    <property type="term" value="F:nucleic acid binding"/>
    <property type="evidence" value="ECO:0007669"/>
    <property type="project" value="InterPro"/>
</dbReference>
<keyword evidence="1" id="KW-0547">Nucleotide-binding</keyword>
<dbReference type="CDD" id="cd17990">
    <property type="entry name" value="DEXHc_HrpB"/>
    <property type="match status" value="1"/>
</dbReference>
<keyword evidence="4" id="KW-0067">ATP-binding</keyword>
<evidence type="ECO:0000256" key="4">
    <source>
        <dbReference type="ARBA" id="ARBA00022840"/>
    </source>
</evidence>
<dbReference type="PROSITE" id="PS51194">
    <property type="entry name" value="HELICASE_CTER"/>
    <property type="match status" value="1"/>
</dbReference>
<dbReference type="GO" id="GO:0005524">
    <property type="term" value="F:ATP binding"/>
    <property type="evidence" value="ECO:0007669"/>
    <property type="project" value="UniProtKB-KW"/>
</dbReference>
<evidence type="ECO:0000256" key="2">
    <source>
        <dbReference type="ARBA" id="ARBA00022801"/>
    </source>
</evidence>
<sequence length="844" mass="92768">MENVLLPIDRVMPEIKAALMTNQRVIIKAPPGAGKTTRVPLALLDEPWLGHRNILVLEPRRIAARAAASRMSDLLHEPLGQTVGYHISMDRKVSPKTRIEVITEGILTRRIQSDPGLLGTGLVIFDEFHERNLSSDLGLALCLDAMGAFCEDLKIVVMSATLEAAPLCELMGRAGVVESQGKIFPVDTRYLEPGPGAKKDEFLEVRMARVILNALARDRGDILAFLPGVGEIRRTAALLNPSKLSACVSVLPLHGNLTQKDQDRAIQAARAGQRKVVLATAIAETSLTIEGVHVVVDSGLVREPRFSPRTGMSALETFDASKASVDQRRGRAGRTGPGICYRLWSRQTQGDRTENVRPEIFNTDLAGLALELALWGVRDPGELKWLDQPPKAAMDQARTLLVRLGALDAQGRIKAHGRALAGLGVHPRLGHMLLTGKAMGMGALACLVAAIVQEPDFMVRTNNAWDADLRLRVELLVSDPRSIRDRSLKGGTLARVRKIAGKLRHTLGVKDESVDPNRAGNLLALAYPERVAMNRNSRDGRFLLASGRGGILPKADPLAWEEMIVAAHVDGKNTNAKIFMAAPISRTELEQTFEQNIQVVDRVFWDASAKAVKAVKERCYMGLVLSSHALENPNPELILSGLLQGIRDQGVGILAWTPGLRRFQARAVFLNRILGDEGFPDLSDKVLEESLERWFVPFMGTALSMSRVKRMDLKVPLLSLLTHGEHRLLERHAPSHLLVPSGSKILLDYGEQASGCIDSPVLRVRIQEMFACTTTPTVAMGRVPVTIHLLSPAQRPVQVTQDLASFWDNTYAQVKKELKGRYPKHFWPDDPRSAPATRRTMRNS</sequence>
<dbReference type="InterPro" id="IPR027417">
    <property type="entry name" value="P-loop_NTPase"/>
</dbReference>
<dbReference type="InterPro" id="IPR049614">
    <property type="entry name" value="HrpB_DEXH"/>
</dbReference>
<dbReference type="GO" id="GO:0016787">
    <property type="term" value="F:hydrolase activity"/>
    <property type="evidence" value="ECO:0007669"/>
    <property type="project" value="UniProtKB-KW"/>
</dbReference>
<dbReference type="SMART" id="SM00490">
    <property type="entry name" value="HELICc"/>
    <property type="match status" value="1"/>
</dbReference>
<dbReference type="InterPro" id="IPR001650">
    <property type="entry name" value="Helicase_C-like"/>
</dbReference>
<dbReference type="FunFam" id="3.40.50.300:FF:002125">
    <property type="entry name" value="ATP-dependent helicase HrpB"/>
    <property type="match status" value="1"/>
</dbReference>
<name>C0QI12_DESAH</name>
<dbReference type="OrthoDB" id="9805617at2"/>
<keyword evidence="9" id="KW-1185">Reference proteome</keyword>
<dbReference type="Pfam" id="PF00270">
    <property type="entry name" value="DEAD"/>
    <property type="match status" value="1"/>
</dbReference>
<dbReference type="GO" id="GO:0004386">
    <property type="term" value="F:helicase activity"/>
    <property type="evidence" value="ECO:0007669"/>
    <property type="project" value="UniProtKB-KW"/>
</dbReference>
<dbReference type="SMART" id="SM00487">
    <property type="entry name" value="DEXDc"/>
    <property type="match status" value="1"/>
</dbReference>
<evidence type="ECO:0000256" key="5">
    <source>
        <dbReference type="SAM" id="MobiDB-lite"/>
    </source>
</evidence>
<organism evidence="8 9">
    <name type="scientific">Desulforapulum autotrophicum (strain ATCC 43914 / DSM 3382 / VKM B-1955 / HRM2)</name>
    <name type="common">Desulfobacterium autotrophicum</name>
    <dbReference type="NCBI Taxonomy" id="177437"/>
    <lineage>
        <taxon>Bacteria</taxon>
        <taxon>Pseudomonadati</taxon>
        <taxon>Thermodesulfobacteriota</taxon>
        <taxon>Desulfobacteria</taxon>
        <taxon>Desulfobacterales</taxon>
        <taxon>Desulfobacteraceae</taxon>
        <taxon>Desulforapulum</taxon>
    </lineage>
</organism>
<dbReference type="SMART" id="SM00847">
    <property type="entry name" value="HA2"/>
    <property type="match status" value="1"/>
</dbReference>
<dbReference type="Gene3D" id="1.20.120.1080">
    <property type="match status" value="1"/>
</dbReference>
<dbReference type="PIRSF" id="PIRSF005496">
    <property type="entry name" value="ATP_hel_hrpB"/>
    <property type="match status" value="1"/>
</dbReference>
<feature type="region of interest" description="Disordered" evidence="5">
    <location>
        <begin position="825"/>
        <end position="844"/>
    </location>
</feature>
<dbReference type="InterPro" id="IPR007502">
    <property type="entry name" value="Helicase-assoc_dom"/>
</dbReference>
<dbReference type="InterPro" id="IPR014001">
    <property type="entry name" value="Helicase_ATP-bd"/>
</dbReference>
<dbReference type="Pfam" id="PF00271">
    <property type="entry name" value="Helicase_C"/>
    <property type="match status" value="1"/>
</dbReference>
<evidence type="ECO:0000256" key="1">
    <source>
        <dbReference type="ARBA" id="ARBA00022741"/>
    </source>
</evidence>
<dbReference type="EMBL" id="CP001087">
    <property type="protein sequence ID" value="ACN15748.1"/>
    <property type="molecule type" value="Genomic_DNA"/>
</dbReference>
<dbReference type="RefSeq" id="WP_015904511.1">
    <property type="nucleotide sequence ID" value="NC_012108.1"/>
</dbReference>
<dbReference type="InterPro" id="IPR013689">
    <property type="entry name" value="RNA_helicase_ATP-dep_HrpB_C"/>
</dbReference>
<evidence type="ECO:0000259" key="7">
    <source>
        <dbReference type="PROSITE" id="PS51194"/>
    </source>
</evidence>
<evidence type="ECO:0000256" key="3">
    <source>
        <dbReference type="ARBA" id="ARBA00022806"/>
    </source>
</evidence>
<dbReference type="SUPFAM" id="SSF52540">
    <property type="entry name" value="P-loop containing nucleoside triphosphate hydrolases"/>
    <property type="match status" value="1"/>
</dbReference>
<dbReference type="PANTHER" id="PTHR43519:SF1">
    <property type="entry name" value="ATP-DEPENDENT RNA HELICASE HRPB"/>
    <property type="match status" value="1"/>
</dbReference>
<reference evidence="8 9" key="1">
    <citation type="journal article" date="2009" name="Environ. Microbiol.">
        <title>Genome sequence of Desulfobacterium autotrophicum HRM2, a marine sulfate reducer oxidizing organic carbon completely to carbon dioxide.</title>
        <authorList>
            <person name="Strittmatter A.W."/>
            <person name="Liesegang H."/>
            <person name="Rabus R."/>
            <person name="Decker I."/>
            <person name="Amann J."/>
            <person name="Andres S."/>
            <person name="Henne A."/>
            <person name="Fricke W.F."/>
            <person name="Martinez-Arias R."/>
            <person name="Bartels D."/>
            <person name="Goesmann A."/>
            <person name="Krause L."/>
            <person name="Puehler A."/>
            <person name="Klenk H.P."/>
            <person name="Richter M."/>
            <person name="Schuler M."/>
            <person name="Gloeckner F.O."/>
            <person name="Meyerdierks A."/>
            <person name="Gottschalk G."/>
            <person name="Amann R."/>
        </authorList>
    </citation>
    <scope>NUCLEOTIDE SEQUENCE [LARGE SCALE GENOMIC DNA]</scope>
    <source>
        <strain evidence="9">ATCC 43914 / DSM 3382 / HRM2</strain>
    </source>
</reference>
<dbReference type="InterPro" id="IPR010225">
    <property type="entry name" value="HrpB"/>
</dbReference>
<dbReference type="AlphaFoldDB" id="C0QI12"/>
<dbReference type="PANTHER" id="PTHR43519">
    <property type="entry name" value="ATP-DEPENDENT RNA HELICASE HRPB"/>
    <property type="match status" value="1"/>
</dbReference>
<accession>C0QI12</accession>
<dbReference type="HOGENOM" id="CLU_001832_5_6_7"/>
<evidence type="ECO:0000313" key="8">
    <source>
        <dbReference type="EMBL" id="ACN15748.1"/>
    </source>
</evidence>
<proteinExistence type="predicted"/>
<dbReference type="Gene3D" id="3.40.50.300">
    <property type="entry name" value="P-loop containing nucleotide triphosphate hydrolases"/>
    <property type="match status" value="2"/>
</dbReference>
<dbReference type="PROSITE" id="PS51192">
    <property type="entry name" value="HELICASE_ATP_BIND_1"/>
    <property type="match status" value="1"/>
</dbReference>
<gene>
    <name evidence="8" type="primary">hrpB</name>
    <name evidence="8" type="ordered locus">HRM2_26540</name>
</gene>
<dbReference type="Pfam" id="PF08482">
    <property type="entry name" value="HrpB_C"/>
    <property type="match status" value="1"/>
</dbReference>